<dbReference type="InterPro" id="IPR056191">
    <property type="entry name" value="NOMO_12th"/>
</dbReference>
<keyword evidence="5" id="KW-1185">Reference proteome</keyword>
<comment type="caution">
    <text evidence="4">The sequence shown here is derived from an EMBL/GenBank/DDBJ whole genome shotgun (WGS) entry which is preliminary data.</text>
</comment>
<dbReference type="VEuPathDB" id="VectorBase:LDEU011044"/>
<gene>
    <name evidence="4" type="ORF">B4U80_00128</name>
</gene>
<feature type="non-terminal residue" evidence="4">
    <location>
        <position position="519"/>
    </location>
</feature>
<evidence type="ECO:0000256" key="1">
    <source>
        <dbReference type="ARBA" id="ARBA00022729"/>
    </source>
</evidence>
<dbReference type="EMBL" id="NCKV01014199">
    <property type="protein sequence ID" value="RWS20996.1"/>
    <property type="molecule type" value="Genomic_DNA"/>
</dbReference>
<keyword evidence="1" id="KW-0732">Signal</keyword>
<dbReference type="PANTHER" id="PTHR23303">
    <property type="entry name" value="CARBOXYPEPTIDASE REGULATORY REGION-CONTAINING"/>
    <property type="match status" value="1"/>
</dbReference>
<dbReference type="InterPro" id="IPR051417">
    <property type="entry name" value="SDr/BOS_complex"/>
</dbReference>
<proteinExistence type="predicted"/>
<dbReference type="STRING" id="299467.A0A443S0G1"/>
<evidence type="ECO:0000313" key="5">
    <source>
        <dbReference type="Proteomes" id="UP000288716"/>
    </source>
</evidence>
<name>A0A443S0G1_9ACAR</name>
<evidence type="ECO:0000259" key="2">
    <source>
        <dbReference type="Pfam" id="PF22902"/>
    </source>
</evidence>
<reference evidence="4 5" key="1">
    <citation type="journal article" date="2018" name="Gigascience">
        <title>Genomes of trombidid mites reveal novel predicted allergens and laterally-transferred genes associated with secondary metabolism.</title>
        <authorList>
            <person name="Dong X."/>
            <person name="Chaisiri K."/>
            <person name="Xia D."/>
            <person name="Armstrong S.D."/>
            <person name="Fang Y."/>
            <person name="Donnelly M.J."/>
            <person name="Kadowaki T."/>
            <person name="McGarry J.W."/>
            <person name="Darby A.C."/>
            <person name="Makepeace B.L."/>
        </authorList>
    </citation>
    <scope>NUCLEOTIDE SEQUENCE [LARGE SCALE GENOMIC DNA]</scope>
    <source>
        <strain evidence="4">UoL-UT</strain>
    </source>
</reference>
<dbReference type="GO" id="GO:0005789">
    <property type="term" value="C:endoplasmic reticulum membrane"/>
    <property type="evidence" value="ECO:0007669"/>
    <property type="project" value="TreeGrafter"/>
</dbReference>
<feature type="domain" description="NOMO-like ninth beta-sandwich" evidence="2">
    <location>
        <begin position="114"/>
        <end position="180"/>
    </location>
</feature>
<feature type="non-terminal residue" evidence="4">
    <location>
        <position position="1"/>
    </location>
</feature>
<dbReference type="OrthoDB" id="10263633at2759"/>
<dbReference type="InterPro" id="IPR055073">
    <property type="entry name" value="NOMO1-like_9th"/>
</dbReference>
<dbReference type="PANTHER" id="PTHR23303:SF14">
    <property type="entry name" value="BOS COMPLEX SUBUNIT NOMO1-RELATED"/>
    <property type="match status" value="1"/>
</dbReference>
<evidence type="ECO:0000259" key="3">
    <source>
        <dbReference type="Pfam" id="PF23192"/>
    </source>
</evidence>
<organism evidence="4 5">
    <name type="scientific">Leptotrombidium deliense</name>
    <dbReference type="NCBI Taxonomy" id="299467"/>
    <lineage>
        <taxon>Eukaryota</taxon>
        <taxon>Metazoa</taxon>
        <taxon>Ecdysozoa</taxon>
        <taxon>Arthropoda</taxon>
        <taxon>Chelicerata</taxon>
        <taxon>Arachnida</taxon>
        <taxon>Acari</taxon>
        <taxon>Acariformes</taxon>
        <taxon>Trombidiformes</taxon>
        <taxon>Prostigmata</taxon>
        <taxon>Anystina</taxon>
        <taxon>Parasitengona</taxon>
        <taxon>Trombiculoidea</taxon>
        <taxon>Trombiculidae</taxon>
        <taxon>Leptotrombidium</taxon>
    </lineage>
</organism>
<feature type="domain" description="NOMO C-terminal transthyretin-like" evidence="3">
    <location>
        <begin position="393"/>
        <end position="484"/>
    </location>
</feature>
<evidence type="ECO:0000313" key="4">
    <source>
        <dbReference type="EMBL" id="RWS20996.1"/>
    </source>
</evidence>
<dbReference type="Pfam" id="PF23192">
    <property type="entry name" value="NOMO_12th"/>
    <property type="match status" value="1"/>
</dbReference>
<dbReference type="Proteomes" id="UP000288716">
    <property type="component" value="Unassembled WGS sequence"/>
</dbReference>
<sequence length="519" mass="57882">GAGPNVLKLIALKHRVTASIRTSVNLTDIVLTVRRKPRDDNPEIMAKINLNKFVTVAEGSTTVFEYPIEIWLPSFITVTFEPTSSQLLFKPSAFEVKIDNECLKDVVTFKGRTGLFVSGEIKPKLDGVTITVKDKKNGKVVLLTKSDMSGKYIGGPFDYDDSSEIEISAEKEGYLFQKLWSEANDKLFGSFEAQKLAGITVKVINTDDKKNPQLKDVLISISGGSDNFRKNSITPESGQLSFVGLNPGQYFVRAVLKEYLFEPSSKIIDVKQGETVVFEIKGKRVAFSCYGVTNSLNGQPEGGILLEAVGTEGVSQDGTSCSHFLEETVSEANGQFRIRDLQPNCKYTIRLKKDEKNEQISRSIPSEHIVTIPASKEAKDITGIRLILFRKSTQMDISGIVHTKPEYWSSLKVKLHSENNPELPISVITLTSAFFALPSISIDGRGYYIKLESTLSTSLYEFQTPIAYFQANRSFEHFDFTFTPKQRSSSAFSDHDVMQGVLDFVNLVNTLYLNFIKKF</sequence>
<protein>
    <submittedName>
        <fullName evidence="4">Nodal modulator 3-like protein</fullName>
    </submittedName>
</protein>
<dbReference type="Pfam" id="PF22902">
    <property type="entry name" value="NOMO1-like_9th"/>
    <property type="match status" value="1"/>
</dbReference>
<dbReference type="AlphaFoldDB" id="A0A443S0G1"/>
<accession>A0A443S0G1</accession>
<dbReference type="SUPFAM" id="SSF49478">
    <property type="entry name" value="Cna protein B-type domain"/>
    <property type="match status" value="1"/>
</dbReference>